<keyword evidence="1" id="KW-0812">Transmembrane</keyword>
<keyword evidence="3" id="KW-1185">Reference proteome</keyword>
<proteinExistence type="predicted"/>
<accession>A0A1I1I4W0</accession>
<keyword evidence="1" id="KW-0472">Membrane</keyword>
<name>A0A1I1I4W0_9SPHI</name>
<evidence type="ECO:0000313" key="2">
    <source>
        <dbReference type="EMBL" id="SFC31196.1"/>
    </source>
</evidence>
<dbReference type="Proteomes" id="UP000199577">
    <property type="component" value="Unassembled WGS sequence"/>
</dbReference>
<feature type="transmembrane region" description="Helical" evidence="1">
    <location>
        <begin position="120"/>
        <end position="140"/>
    </location>
</feature>
<feature type="transmembrane region" description="Helical" evidence="1">
    <location>
        <begin position="6"/>
        <end position="35"/>
    </location>
</feature>
<evidence type="ECO:0000313" key="3">
    <source>
        <dbReference type="Proteomes" id="UP000199577"/>
    </source>
</evidence>
<dbReference type="AlphaFoldDB" id="A0A1I1I4W0"/>
<evidence type="ECO:0000256" key="1">
    <source>
        <dbReference type="SAM" id="Phobius"/>
    </source>
</evidence>
<protein>
    <submittedName>
        <fullName evidence="2">Uncharacterized protein</fullName>
    </submittedName>
</protein>
<reference evidence="2 3" key="1">
    <citation type="submission" date="2016-10" db="EMBL/GenBank/DDBJ databases">
        <authorList>
            <person name="de Groot N.N."/>
        </authorList>
    </citation>
    <scope>NUCLEOTIDE SEQUENCE [LARGE SCALE GENOMIC DNA]</scope>
    <source>
        <strain evidence="2 3">DSM 22900</strain>
    </source>
</reference>
<keyword evidence="1" id="KW-1133">Transmembrane helix</keyword>
<gene>
    <name evidence="2" type="ORF">SAMN05421747_10857</name>
</gene>
<dbReference type="EMBL" id="FOLL01000008">
    <property type="protein sequence ID" value="SFC31196.1"/>
    <property type="molecule type" value="Genomic_DNA"/>
</dbReference>
<organism evidence="2 3">
    <name type="scientific">Parapedobacter composti</name>
    <dbReference type="NCBI Taxonomy" id="623281"/>
    <lineage>
        <taxon>Bacteria</taxon>
        <taxon>Pseudomonadati</taxon>
        <taxon>Bacteroidota</taxon>
        <taxon>Sphingobacteriia</taxon>
        <taxon>Sphingobacteriales</taxon>
        <taxon>Sphingobacteriaceae</taxon>
        <taxon>Parapedobacter</taxon>
    </lineage>
</organism>
<feature type="transmembrane region" description="Helical" evidence="1">
    <location>
        <begin position="47"/>
        <end position="71"/>
    </location>
</feature>
<dbReference type="STRING" id="623281.SAMN05421747_10857"/>
<sequence>MIVSLLILIGITIVTHLAVHYFLFDLLAAPFNVLYYKITNGEYKWNLIFYFLCLVLVAGFSYLFLGVVSSYLSWITIRHPNSLFMKIAAITFASGIVSRFKDKSRQMTLQDISYSYIPSVYAAPYISLVVFIFSIGLLLFPELMVRFWSWAPFVNSVNS</sequence>
<feature type="transmembrane region" description="Helical" evidence="1">
    <location>
        <begin position="83"/>
        <end position="100"/>
    </location>
</feature>